<reference evidence="2 3" key="1">
    <citation type="submission" date="2024-09" db="EMBL/GenBank/DDBJ databases">
        <authorList>
            <person name="Sun Q."/>
            <person name="Mori K."/>
        </authorList>
    </citation>
    <scope>NUCLEOTIDE SEQUENCE [LARGE SCALE GENOMIC DNA]</scope>
    <source>
        <strain evidence="2 3">TBRC 1851</strain>
    </source>
</reference>
<name>A0ABV6U2Q0_9ACTN</name>
<dbReference type="EMBL" id="JBHMQT010000012">
    <property type="protein sequence ID" value="MFC0862289.1"/>
    <property type="molecule type" value="Genomic_DNA"/>
</dbReference>
<dbReference type="InterPro" id="IPR009959">
    <property type="entry name" value="Cyclase_SnoaL-like"/>
</dbReference>
<dbReference type="Pfam" id="PF12680">
    <property type="entry name" value="SnoaL_2"/>
    <property type="match status" value="1"/>
</dbReference>
<evidence type="ECO:0000313" key="3">
    <source>
        <dbReference type="Proteomes" id="UP001589870"/>
    </source>
</evidence>
<protein>
    <submittedName>
        <fullName evidence="2">Nuclear transport factor 2 family protein</fullName>
    </submittedName>
</protein>
<proteinExistence type="predicted"/>
<comment type="caution">
    <text evidence="2">The sequence shown here is derived from an EMBL/GenBank/DDBJ whole genome shotgun (WGS) entry which is preliminary data.</text>
</comment>
<dbReference type="RefSeq" id="WP_394300503.1">
    <property type="nucleotide sequence ID" value="NZ_JBHMQT010000012.1"/>
</dbReference>
<keyword evidence="3" id="KW-1185">Reference proteome</keyword>
<dbReference type="SUPFAM" id="SSF54427">
    <property type="entry name" value="NTF2-like"/>
    <property type="match status" value="1"/>
</dbReference>
<dbReference type="InterPro" id="IPR032710">
    <property type="entry name" value="NTF2-like_dom_sf"/>
</dbReference>
<evidence type="ECO:0000313" key="2">
    <source>
        <dbReference type="EMBL" id="MFC0862289.1"/>
    </source>
</evidence>
<dbReference type="PANTHER" id="PTHR38436:SF1">
    <property type="entry name" value="ESTER CYCLASE"/>
    <property type="match status" value="1"/>
</dbReference>
<dbReference type="PANTHER" id="PTHR38436">
    <property type="entry name" value="POLYKETIDE CYCLASE SNOAL-LIKE DOMAIN"/>
    <property type="match status" value="1"/>
</dbReference>
<organism evidence="2 3">
    <name type="scientific">Sphaerimonospora cavernae</name>
    <dbReference type="NCBI Taxonomy" id="1740611"/>
    <lineage>
        <taxon>Bacteria</taxon>
        <taxon>Bacillati</taxon>
        <taxon>Actinomycetota</taxon>
        <taxon>Actinomycetes</taxon>
        <taxon>Streptosporangiales</taxon>
        <taxon>Streptosporangiaceae</taxon>
        <taxon>Sphaerimonospora</taxon>
    </lineage>
</organism>
<sequence>MTRQVVERYIQALNHHDPDAIAACVTPDFHNEHTSVAGTSLRGRDAYRERLPTFLGQFTDLRYEIEDLIVDGWRAAVPYRMSFHHDGRPVVIRGMFRFTVADGLIAHRVDYWDGADFARQTS</sequence>
<accession>A0ABV6U2Q0</accession>
<dbReference type="Proteomes" id="UP001589870">
    <property type="component" value="Unassembled WGS sequence"/>
</dbReference>
<dbReference type="InterPro" id="IPR037401">
    <property type="entry name" value="SnoaL-like"/>
</dbReference>
<dbReference type="Gene3D" id="3.10.450.50">
    <property type="match status" value="1"/>
</dbReference>
<evidence type="ECO:0000259" key="1">
    <source>
        <dbReference type="Pfam" id="PF12680"/>
    </source>
</evidence>
<gene>
    <name evidence="2" type="ORF">ACFHYQ_08270</name>
</gene>
<feature type="domain" description="SnoaL-like" evidence="1">
    <location>
        <begin position="6"/>
        <end position="107"/>
    </location>
</feature>